<evidence type="ECO:0000313" key="3">
    <source>
        <dbReference type="EMBL" id="KAF6750699.1"/>
    </source>
</evidence>
<dbReference type="AlphaFoldDB" id="A0A8H6HPC3"/>
<keyword evidence="4" id="KW-1185">Reference proteome</keyword>
<dbReference type="EMBL" id="JACGCI010000055">
    <property type="protein sequence ID" value="KAF6750699.1"/>
    <property type="molecule type" value="Genomic_DNA"/>
</dbReference>
<protein>
    <submittedName>
        <fullName evidence="3">Uncharacterized protein</fullName>
    </submittedName>
</protein>
<name>A0A8H6HPC3_9AGAR</name>
<gene>
    <name evidence="3" type="ORF">DFP72DRAFT_851500</name>
</gene>
<sequence length="210" mass="22961">MRLTFRPLIALLLGAGSLVLSSHNGVAALDNIHARHSHLSERSFGDGYDGLNARETVDVPFQPSLRAFLEDAATVHRRAVQEYDDLEARTRFVLTINLGPDDPPTRTHSMMVTTGTTLFEVQRAVSPLLRGPPDNIDLWGPEGFLGRGAARTLGQAGINENNALIAATFDLPETLVSPPPTPTKLPNQPRGKRPRKLPKRTPAGKGQRRR</sequence>
<evidence type="ECO:0000256" key="2">
    <source>
        <dbReference type="SAM" id="SignalP"/>
    </source>
</evidence>
<evidence type="ECO:0000256" key="1">
    <source>
        <dbReference type="SAM" id="MobiDB-lite"/>
    </source>
</evidence>
<dbReference type="Proteomes" id="UP000521943">
    <property type="component" value="Unassembled WGS sequence"/>
</dbReference>
<feature type="compositionally biased region" description="Basic residues" evidence="1">
    <location>
        <begin position="190"/>
        <end position="199"/>
    </location>
</feature>
<feature type="region of interest" description="Disordered" evidence="1">
    <location>
        <begin position="173"/>
        <end position="210"/>
    </location>
</feature>
<feature type="signal peptide" evidence="2">
    <location>
        <begin position="1"/>
        <end position="21"/>
    </location>
</feature>
<keyword evidence="2" id="KW-0732">Signal</keyword>
<comment type="caution">
    <text evidence="3">The sequence shown here is derived from an EMBL/GenBank/DDBJ whole genome shotgun (WGS) entry which is preliminary data.</text>
</comment>
<organism evidence="3 4">
    <name type="scientific">Ephemerocybe angulata</name>
    <dbReference type="NCBI Taxonomy" id="980116"/>
    <lineage>
        <taxon>Eukaryota</taxon>
        <taxon>Fungi</taxon>
        <taxon>Dikarya</taxon>
        <taxon>Basidiomycota</taxon>
        <taxon>Agaricomycotina</taxon>
        <taxon>Agaricomycetes</taxon>
        <taxon>Agaricomycetidae</taxon>
        <taxon>Agaricales</taxon>
        <taxon>Agaricineae</taxon>
        <taxon>Psathyrellaceae</taxon>
        <taxon>Ephemerocybe</taxon>
    </lineage>
</organism>
<reference evidence="3 4" key="1">
    <citation type="submission" date="2020-07" db="EMBL/GenBank/DDBJ databases">
        <title>Comparative genomics of pyrophilous fungi reveals a link between fire events and developmental genes.</title>
        <authorList>
            <consortium name="DOE Joint Genome Institute"/>
            <person name="Steindorff A.S."/>
            <person name="Carver A."/>
            <person name="Calhoun S."/>
            <person name="Stillman K."/>
            <person name="Liu H."/>
            <person name="Lipzen A."/>
            <person name="Pangilinan J."/>
            <person name="Labutti K."/>
            <person name="Bruns T.D."/>
            <person name="Grigoriev I.V."/>
        </authorList>
    </citation>
    <scope>NUCLEOTIDE SEQUENCE [LARGE SCALE GENOMIC DNA]</scope>
    <source>
        <strain evidence="3 4">CBS 144469</strain>
    </source>
</reference>
<proteinExistence type="predicted"/>
<accession>A0A8H6HPC3</accession>
<evidence type="ECO:0000313" key="4">
    <source>
        <dbReference type="Proteomes" id="UP000521943"/>
    </source>
</evidence>
<feature type="chain" id="PRO_5034627198" evidence="2">
    <location>
        <begin position="22"/>
        <end position="210"/>
    </location>
</feature>